<dbReference type="Proteomes" id="UP000614601">
    <property type="component" value="Unassembled WGS sequence"/>
</dbReference>
<dbReference type="GO" id="GO:0008195">
    <property type="term" value="F:phosphatidate phosphatase activity"/>
    <property type="evidence" value="ECO:0007669"/>
    <property type="project" value="TreeGrafter"/>
</dbReference>
<dbReference type="CDD" id="cd03384">
    <property type="entry name" value="PAP2_wunen"/>
    <property type="match status" value="1"/>
</dbReference>
<feature type="transmembrane region" description="Helical" evidence="6">
    <location>
        <begin position="128"/>
        <end position="149"/>
    </location>
</feature>
<dbReference type="InterPro" id="IPR036938">
    <property type="entry name" value="PAP2/HPO_sf"/>
</dbReference>
<feature type="transmembrane region" description="Helical" evidence="6">
    <location>
        <begin position="234"/>
        <end position="253"/>
    </location>
</feature>
<keyword evidence="3 6" id="KW-0812">Transmembrane</keyword>
<dbReference type="PANTHER" id="PTHR10165">
    <property type="entry name" value="LIPID PHOSPHATE PHOSPHATASE"/>
    <property type="match status" value="1"/>
</dbReference>
<evidence type="ECO:0000256" key="2">
    <source>
        <dbReference type="ARBA" id="ARBA00008816"/>
    </source>
</evidence>
<feature type="transmembrane region" description="Helical" evidence="6">
    <location>
        <begin position="201"/>
        <end position="222"/>
    </location>
</feature>
<dbReference type="GO" id="GO:0007165">
    <property type="term" value="P:signal transduction"/>
    <property type="evidence" value="ECO:0007669"/>
    <property type="project" value="TreeGrafter"/>
</dbReference>
<keyword evidence="9" id="KW-1185">Reference proteome</keyword>
<dbReference type="InterPro" id="IPR000326">
    <property type="entry name" value="PAP2/HPO"/>
</dbReference>
<gene>
    <name evidence="8" type="ORF">BOKJ2_LOCUS3189</name>
</gene>
<evidence type="ECO:0000256" key="6">
    <source>
        <dbReference type="SAM" id="Phobius"/>
    </source>
</evidence>
<evidence type="ECO:0000256" key="1">
    <source>
        <dbReference type="ARBA" id="ARBA00004141"/>
    </source>
</evidence>
<dbReference type="GO" id="GO:0006644">
    <property type="term" value="P:phospholipid metabolic process"/>
    <property type="evidence" value="ECO:0007669"/>
    <property type="project" value="InterPro"/>
</dbReference>
<evidence type="ECO:0000313" key="8">
    <source>
        <dbReference type="EMBL" id="CAD5210428.1"/>
    </source>
</evidence>
<evidence type="ECO:0000313" key="9">
    <source>
        <dbReference type="Proteomes" id="UP000614601"/>
    </source>
</evidence>
<dbReference type="PANTHER" id="PTHR10165:SF103">
    <property type="entry name" value="PHOSPHOLIPID PHOSPHATASE HOMOLOG 1.2 HOMOLOG"/>
    <property type="match status" value="1"/>
</dbReference>
<comment type="caution">
    <text evidence="8">The sequence shown here is derived from an EMBL/GenBank/DDBJ whole genome shotgun (WGS) entry which is preliminary data.</text>
</comment>
<comment type="subcellular location">
    <subcellularLocation>
        <location evidence="1">Membrane</location>
        <topology evidence="1">Multi-pass membrane protein</topology>
    </subcellularLocation>
</comment>
<feature type="transmembrane region" description="Helical" evidence="6">
    <location>
        <begin position="265"/>
        <end position="284"/>
    </location>
</feature>
<dbReference type="Gene3D" id="1.20.144.10">
    <property type="entry name" value="Phosphatidic acid phosphatase type 2/haloperoxidase"/>
    <property type="match status" value="1"/>
</dbReference>
<dbReference type="SUPFAM" id="SSF48317">
    <property type="entry name" value="Acid phosphatase/Vanadium-dependent haloperoxidase"/>
    <property type="match status" value="1"/>
</dbReference>
<proteinExistence type="inferred from homology"/>
<dbReference type="EMBL" id="CAJFCW020000002">
    <property type="protein sequence ID" value="CAG9091342.1"/>
    <property type="molecule type" value="Genomic_DNA"/>
</dbReference>
<accession>A0A811K4T9</accession>
<sequence>MQGRDTTDIEPSLDVEANAGDLSSFVEREPLPIRRYLTDAALVVAMAGGLELFCRIYGPYERGFFCDDESIRYEYKPNTISLFTLIMFLLIPNVLMIIAVECYRMHRTRTNVETYSTYENGRPHTMKLLIRLAIFHGYYIASILVIMTLTSATKYPVGRLRPHFMDVCRPNVGYDSCNTSSEIVDYYCTSGLSAQILEARLSFFSGHSSLSVGSATFGVIYLQDRLYGLLKSRVIVPIFQTMYFCTALYIAYTRIFDNWHHWSDVLVGTLVGIVVMMIMCQYFTGLKPRFKPTPHERVFLLSHHGTANNMSTLTFTSQDPLPNFNYGTNVNNL</sequence>
<dbReference type="Proteomes" id="UP000783686">
    <property type="component" value="Unassembled WGS sequence"/>
</dbReference>
<evidence type="ECO:0000256" key="5">
    <source>
        <dbReference type="ARBA" id="ARBA00023136"/>
    </source>
</evidence>
<feature type="domain" description="Phosphatidic acid phosphatase type 2/haloperoxidase" evidence="7">
    <location>
        <begin position="135"/>
        <end position="280"/>
    </location>
</feature>
<reference evidence="8" key="1">
    <citation type="submission" date="2020-09" db="EMBL/GenBank/DDBJ databases">
        <authorList>
            <person name="Kikuchi T."/>
        </authorList>
    </citation>
    <scope>NUCLEOTIDE SEQUENCE</scope>
    <source>
        <strain evidence="8">SH1</strain>
    </source>
</reference>
<name>A0A811K4T9_9BILA</name>
<comment type="similarity">
    <text evidence="2">Belongs to the PA-phosphatase related phosphoesterase family.</text>
</comment>
<dbReference type="EMBL" id="CAJFDH010000002">
    <property type="protein sequence ID" value="CAD5210428.1"/>
    <property type="molecule type" value="Genomic_DNA"/>
</dbReference>
<dbReference type="SMART" id="SM00014">
    <property type="entry name" value="acidPPc"/>
    <property type="match status" value="1"/>
</dbReference>
<organism evidence="8 9">
    <name type="scientific">Bursaphelenchus okinawaensis</name>
    <dbReference type="NCBI Taxonomy" id="465554"/>
    <lineage>
        <taxon>Eukaryota</taxon>
        <taxon>Metazoa</taxon>
        <taxon>Ecdysozoa</taxon>
        <taxon>Nematoda</taxon>
        <taxon>Chromadorea</taxon>
        <taxon>Rhabditida</taxon>
        <taxon>Tylenchina</taxon>
        <taxon>Tylenchomorpha</taxon>
        <taxon>Aphelenchoidea</taxon>
        <taxon>Aphelenchoididae</taxon>
        <taxon>Bursaphelenchus</taxon>
    </lineage>
</organism>
<dbReference type="AlphaFoldDB" id="A0A811K4T9"/>
<protein>
    <recommendedName>
        <fullName evidence="7">Phosphatidic acid phosphatase type 2/haloperoxidase domain-containing protein</fullName>
    </recommendedName>
</protein>
<keyword evidence="5 6" id="KW-0472">Membrane</keyword>
<keyword evidence="4 6" id="KW-1133">Transmembrane helix</keyword>
<feature type="transmembrane region" description="Helical" evidence="6">
    <location>
        <begin position="40"/>
        <end position="60"/>
    </location>
</feature>
<dbReference type="GO" id="GO:0005886">
    <property type="term" value="C:plasma membrane"/>
    <property type="evidence" value="ECO:0007669"/>
    <property type="project" value="TreeGrafter"/>
</dbReference>
<dbReference type="OrthoDB" id="8907274at2759"/>
<dbReference type="GO" id="GO:0046839">
    <property type="term" value="P:phospholipid dephosphorylation"/>
    <property type="evidence" value="ECO:0007669"/>
    <property type="project" value="TreeGrafter"/>
</dbReference>
<evidence type="ECO:0000256" key="4">
    <source>
        <dbReference type="ARBA" id="ARBA00022989"/>
    </source>
</evidence>
<evidence type="ECO:0000256" key="3">
    <source>
        <dbReference type="ARBA" id="ARBA00022692"/>
    </source>
</evidence>
<dbReference type="InterPro" id="IPR043216">
    <property type="entry name" value="PAP-like"/>
</dbReference>
<evidence type="ECO:0000259" key="7">
    <source>
        <dbReference type="SMART" id="SM00014"/>
    </source>
</evidence>
<feature type="transmembrane region" description="Helical" evidence="6">
    <location>
        <begin position="80"/>
        <end position="100"/>
    </location>
</feature>
<dbReference type="Pfam" id="PF01569">
    <property type="entry name" value="PAP2"/>
    <property type="match status" value="1"/>
</dbReference>